<dbReference type="EMBL" id="KQ964245">
    <property type="protein sequence ID" value="KXJ97126.1"/>
    <property type="molecule type" value="Genomic_DNA"/>
</dbReference>
<proteinExistence type="predicted"/>
<organism evidence="1 2">
    <name type="scientific">Microdochium bolleyi</name>
    <dbReference type="NCBI Taxonomy" id="196109"/>
    <lineage>
        <taxon>Eukaryota</taxon>
        <taxon>Fungi</taxon>
        <taxon>Dikarya</taxon>
        <taxon>Ascomycota</taxon>
        <taxon>Pezizomycotina</taxon>
        <taxon>Sordariomycetes</taxon>
        <taxon>Xylariomycetidae</taxon>
        <taxon>Xylariales</taxon>
        <taxon>Microdochiaceae</taxon>
        <taxon>Microdochium</taxon>
    </lineage>
</organism>
<keyword evidence="2" id="KW-1185">Reference proteome</keyword>
<evidence type="ECO:0000313" key="1">
    <source>
        <dbReference type="EMBL" id="KXJ97126.1"/>
    </source>
</evidence>
<evidence type="ECO:0000313" key="2">
    <source>
        <dbReference type="Proteomes" id="UP000070501"/>
    </source>
</evidence>
<reference evidence="2" key="1">
    <citation type="submission" date="2016-02" db="EMBL/GenBank/DDBJ databases">
        <title>Draft genome sequence of Microdochium bolleyi, a fungal endophyte of beachgrass.</title>
        <authorList>
            <consortium name="DOE Joint Genome Institute"/>
            <person name="David A.S."/>
            <person name="May G."/>
            <person name="Haridas S."/>
            <person name="Lim J."/>
            <person name="Wang M."/>
            <person name="Labutti K."/>
            <person name="Lipzen A."/>
            <person name="Barry K."/>
            <person name="Grigoriev I.V."/>
        </authorList>
    </citation>
    <scope>NUCLEOTIDE SEQUENCE [LARGE SCALE GENOMIC DNA]</scope>
    <source>
        <strain evidence="2">J235TASD1</strain>
    </source>
</reference>
<gene>
    <name evidence="1" type="ORF">Micbo1qcDRAFT_155902</name>
</gene>
<dbReference type="InParanoid" id="A0A136JJ01"/>
<name>A0A136JJ01_9PEZI</name>
<dbReference type="Proteomes" id="UP000070501">
    <property type="component" value="Unassembled WGS sequence"/>
</dbReference>
<sequence>MLVRKDFCCFPGEERNTQTRSVYLMHHRVGAVSDRKLGGTLLDGWVPRVCVWVCVGGACRFLLCLQLRSLSLRRAVKSVPARIPTEATQRRDTSESVEISTWSRKVCVCGWWMSVDMSCFTACGEREGDKGTAKRENTASSLVYMPHHRRRRAAGPGAWRW</sequence>
<accession>A0A136JJ01</accession>
<protein>
    <submittedName>
        <fullName evidence="1">Uncharacterized protein</fullName>
    </submittedName>
</protein>
<dbReference type="AlphaFoldDB" id="A0A136JJ01"/>
<feature type="non-terminal residue" evidence="1">
    <location>
        <position position="161"/>
    </location>
</feature>